<dbReference type="PANTHER" id="PTHR12307">
    <property type="entry name" value="PROTEIN PHOSPHATASE 1 REGULATORY SUBUNIT"/>
    <property type="match status" value="1"/>
</dbReference>
<dbReference type="InterPro" id="IPR050782">
    <property type="entry name" value="PP1_regulatory_subunit_3"/>
</dbReference>
<dbReference type="AlphaFoldDB" id="A0A8C5AIX8"/>
<accession>A0A8C5AIX8</accession>
<reference evidence="3" key="2">
    <citation type="submission" date="2025-09" db="UniProtKB">
        <authorList>
            <consortium name="Ensembl"/>
        </authorList>
    </citation>
    <scope>IDENTIFICATION</scope>
</reference>
<dbReference type="GO" id="GO:0005979">
    <property type="term" value="P:regulation of glycogen biosynthetic process"/>
    <property type="evidence" value="ECO:0007669"/>
    <property type="project" value="TreeGrafter"/>
</dbReference>
<dbReference type="GO" id="GO:2001069">
    <property type="term" value="F:glycogen binding"/>
    <property type="evidence" value="ECO:0007669"/>
    <property type="project" value="TreeGrafter"/>
</dbReference>
<dbReference type="GeneTree" id="ENSGT00940000157682"/>
<dbReference type="OMA" id="MEATHPL"/>
<sequence>MVSLPTQSWEKERGVMEGEEGDEVGEEEEVEEERVAEEENSGEASVGTDDSEPEWEPDLQSRVRRKVSFADAFGLDLVSVKEFDAAPDPPQARVSVDGPPSGKAPPPGGPPQAQADSHLSCLFSVPSGPEELRRRLWEQKVELESIELLPGTSTLRGVVRVENLCYCKAVYVRVSPDGWRSHFELPAAYVPGSSDRETDRFTFIYALETPVQGAAGTRMEFCLRYETEMATFWANNRGLNYVLACVCDFKTQGCYVIIII</sequence>
<dbReference type="Ensembl" id="ENSGMOT00000051761.1">
    <property type="protein sequence ID" value="ENSGMOP00000032559.1"/>
    <property type="gene ID" value="ENSGMOG00000027930.1"/>
</dbReference>
<feature type="domain" description="CBM21" evidence="2">
    <location>
        <begin position="133"/>
        <end position="244"/>
    </location>
</feature>
<dbReference type="InterPro" id="IPR005036">
    <property type="entry name" value="CBM21_dom"/>
</dbReference>
<evidence type="ECO:0000313" key="3">
    <source>
        <dbReference type="Ensembl" id="ENSGMOP00000032559.1"/>
    </source>
</evidence>
<protein>
    <recommendedName>
        <fullName evidence="2">CBM21 domain-containing protein</fullName>
    </recommendedName>
</protein>
<dbReference type="GO" id="GO:0000164">
    <property type="term" value="C:protein phosphatase type 1 complex"/>
    <property type="evidence" value="ECO:0007669"/>
    <property type="project" value="TreeGrafter"/>
</dbReference>
<feature type="compositionally biased region" description="Acidic residues" evidence="1">
    <location>
        <begin position="17"/>
        <end position="41"/>
    </location>
</feature>
<organism evidence="3 4">
    <name type="scientific">Gadus morhua</name>
    <name type="common">Atlantic cod</name>
    <dbReference type="NCBI Taxonomy" id="8049"/>
    <lineage>
        <taxon>Eukaryota</taxon>
        <taxon>Metazoa</taxon>
        <taxon>Chordata</taxon>
        <taxon>Craniata</taxon>
        <taxon>Vertebrata</taxon>
        <taxon>Euteleostomi</taxon>
        <taxon>Actinopterygii</taxon>
        <taxon>Neopterygii</taxon>
        <taxon>Teleostei</taxon>
        <taxon>Neoteleostei</taxon>
        <taxon>Acanthomorphata</taxon>
        <taxon>Zeiogadaria</taxon>
        <taxon>Gadariae</taxon>
        <taxon>Gadiformes</taxon>
        <taxon>Gadoidei</taxon>
        <taxon>Gadidae</taxon>
        <taxon>Gadus</taxon>
    </lineage>
</organism>
<dbReference type="InterPro" id="IPR038175">
    <property type="entry name" value="CBM21_dom_sf"/>
</dbReference>
<evidence type="ECO:0000313" key="4">
    <source>
        <dbReference type="Proteomes" id="UP000694546"/>
    </source>
</evidence>
<dbReference type="Pfam" id="PF03370">
    <property type="entry name" value="CBM_21"/>
    <property type="match status" value="1"/>
</dbReference>
<name>A0A8C5AIX8_GADMO</name>
<dbReference type="CDD" id="cd22255">
    <property type="entry name" value="PBD_PPP1R3A"/>
    <property type="match status" value="1"/>
</dbReference>
<dbReference type="Proteomes" id="UP000694546">
    <property type="component" value="Chromosome 19"/>
</dbReference>
<feature type="region of interest" description="Disordered" evidence="1">
    <location>
        <begin position="1"/>
        <end position="62"/>
    </location>
</feature>
<keyword evidence="4" id="KW-1185">Reference proteome</keyword>
<evidence type="ECO:0000259" key="2">
    <source>
        <dbReference type="PROSITE" id="PS51159"/>
    </source>
</evidence>
<dbReference type="PROSITE" id="PS51159">
    <property type="entry name" value="CBM21"/>
    <property type="match status" value="1"/>
</dbReference>
<dbReference type="PANTHER" id="PTHR12307:SF2">
    <property type="entry name" value="PROTEIN PHOSPHATASE 1 REGULATORY SUBUNIT 3A"/>
    <property type="match status" value="1"/>
</dbReference>
<reference evidence="3" key="1">
    <citation type="submission" date="2025-08" db="UniProtKB">
        <authorList>
            <consortium name="Ensembl"/>
        </authorList>
    </citation>
    <scope>IDENTIFICATION</scope>
</reference>
<feature type="region of interest" description="Disordered" evidence="1">
    <location>
        <begin position="86"/>
        <end position="116"/>
    </location>
</feature>
<dbReference type="GO" id="GO:0008157">
    <property type="term" value="F:protein phosphatase 1 binding"/>
    <property type="evidence" value="ECO:0007669"/>
    <property type="project" value="TreeGrafter"/>
</dbReference>
<dbReference type="Gene3D" id="2.60.40.2440">
    <property type="entry name" value="Carbohydrate binding type-21 domain"/>
    <property type="match status" value="1"/>
</dbReference>
<proteinExistence type="predicted"/>
<evidence type="ECO:0000256" key="1">
    <source>
        <dbReference type="SAM" id="MobiDB-lite"/>
    </source>
</evidence>